<feature type="chain" id="PRO_5014572253" evidence="1">
    <location>
        <begin position="20"/>
        <end position="78"/>
    </location>
</feature>
<reference evidence="3" key="3">
    <citation type="submission" date="2015-04" db="UniProtKB">
        <authorList>
            <consortium name="EnsemblPlants"/>
        </authorList>
    </citation>
    <scope>IDENTIFICATION</scope>
    <source>
        <strain evidence="3">cv. Jemalong A17</strain>
    </source>
</reference>
<organism evidence="2 4">
    <name type="scientific">Medicago truncatula</name>
    <name type="common">Barrel medic</name>
    <name type="synonym">Medicago tribuloides</name>
    <dbReference type="NCBI Taxonomy" id="3880"/>
    <lineage>
        <taxon>Eukaryota</taxon>
        <taxon>Viridiplantae</taxon>
        <taxon>Streptophyta</taxon>
        <taxon>Embryophyta</taxon>
        <taxon>Tracheophyta</taxon>
        <taxon>Spermatophyta</taxon>
        <taxon>Magnoliopsida</taxon>
        <taxon>eudicotyledons</taxon>
        <taxon>Gunneridae</taxon>
        <taxon>Pentapetalae</taxon>
        <taxon>rosids</taxon>
        <taxon>fabids</taxon>
        <taxon>Fabales</taxon>
        <taxon>Fabaceae</taxon>
        <taxon>Papilionoideae</taxon>
        <taxon>50 kb inversion clade</taxon>
        <taxon>NPAAA clade</taxon>
        <taxon>Hologalegina</taxon>
        <taxon>IRL clade</taxon>
        <taxon>Trifolieae</taxon>
        <taxon>Medicago</taxon>
    </lineage>
</organism>
<reference evidence="2 4" key="1">
    <citation type="journal article" date="2011" name="Nature">
        <title>The Medicago genome provides insight into the evolution of rhizobial symbioses.</title>
        <authorList>
            <person name="Young N.D."/>
            <person name="Debelle F."/>
            <person name="Oldroyd G.E."/>
            <person name="Geurts R."/>
            <person name="Cannon S.B."/>
            <person name="Udvardi M.K."/>
            <person name="Benedito V.A."/>
            <person name="Mayer K.F."/>
            <person name="Gouzy J."/>
            <person name="Schoof H."/>
            <person name="Van de Peer Y."/>
            <person name="Proost S."/>
            <person name="Cook D.R."/>
            <person name="Meyers B.C."/>
            <person name="Spannagl M."/>
            <person name="Cheung F."/>
            <person name="De Mita S."/>
            <person name="Krishnakumar V."/>
            <person name="Gundlach H."/>
            <person name="Zhou S."/>
            <person name="Mudge J."/>
            <person name="Bharti A.K."/>
            <person name="Murray J.D."/>
            <person name="Naoumkina M.A."/>
            <person name="Rosen B."/>
            <person name="Silverstein K.A."/>
            <person name="Tang H."/>
            <person name="Rombauts S."/>
            <person name="Zhao P.X."/>
            <person name="Zhou P."/>
            <person name="Barbe V."/>
            <person name="Bardou P."/>
            <person name="Bechner M."/>
            <person name="Bellec A."/>
            <person name="Berger A."/>
            <person name="Berges H."/>
            <person name="Bidwell S."/>
            <person name="Bisseling T."/>
            <person name="Choisne N."/>
            <person name="Couloux A."/>
            <person name="Denny R."/>
            <person name="Deshpande S."/>
            <person name="Dai X."/>
            <person name="Doyle J.J."/>
            <person name="Dudez A.M."/>
            <person name="Farmer A.D."/>
            <person name="Fouteau S."/>
            <person name="Franken C."/>
            <person name="Gibelin C."/>
            <person name="Gish J."/>
            <person name="Goldstein S."/>
            <person name="Gonzalez A.J."/>
            <person name="Green P.J."/>
            <person name="Hallab A."/>
            <person name="Hartog M."/>
            <person name="Hua A."/>
            <person name="Humphray S.J."/>
            <person name="Jeong D.H."/>
            <person name="Jing Y."/>
            <person name="Jocker A."/>
            <person name="Kenton S.M."/>
            <person name="Kim D.J."/>
            <person name="Klee K."/>
            <person name="Lai H."/>
            <person name="Lang C."/>
            <person name="Lin S."/>
            <person name="Macmil S.L."/>
            <person name="Magdelenat G."/>
            <person name="Matthews L."/>
            <person name="McCorrison J."/>
            <person name="Monaghan E.L."/>
            <person name="Mun J.H."/>
            <person name="Najar F.Z."/>
            <person name="Nicholson C."/>
            <person name="Noirot C."/>
            <person name="O'Bleness M."/>
            <person name="Paule C.R."/>
            <person name="Poulain J."/>
            <person name="Prion F."/>
            <person name="Qin B."/>
            <person name="Qu C."/>
            <person name="Retzel E.F."/>
            <person name="Riddle C."/>
            <person name="Sallet E."/>
            <person name="Samain S."/>
            <person name="Samson N."/>
            <person name="Sanders I."/>
            <person name="Saurat O."/>
            <person name="Scarpelli C."/>
            <person name="Schiex T."/>
            <person name="Segurens B."/>
            <person name="Severin A.J."/>
            <person name="Sherrier D.J."/>
            <person name="Shi R."/>
            <person name="Sims S."/>
            <person name="Singer S.R."/>
            <person name="Sinharoy S."/>
            <person name="Sterck L."/>
            <person name="Viollet A."/>
            <person name="Wang B.B."/>
            <person name="Wang K."/>
            <person name="Wang M."/>
            <person name="Wang X."/>
            <person name="Warfsmann J."/>
            <person name="Weissenbach J."/>
            <person name="White D.D."/>
            <person name="White J.D."/>
            <person name="Wiley G.B."/>
            <person name="Wincker P."/>
            <person name="Xing Y."/>
            <person name="Yang L."/>
            <person name="Yao Z."/>
            <person name="Ying F."/>
            <person name="Zhai J."/>
            <person name="Zhou L."/>
            <person name="Zuber A."/>
            <person name="Denarie J."/>
            <person name="Dixon R.A."/>
            <person name="May G.D."/>
            <person name="Schwartz D.C."/>
            <person name="Rogers J."/>
            <person name="Quetier F."/>
            <person name="Town C.D."/>
            <person name="Roe B.A."/>
        </authorList>
    </citation>
    <scope>NUCLEOTIDE SEQUENCE [LARGE SCALE GENOMIC DNA]</scope>
    <source>
        <strain evidence="2">A17</strain>
        <strain evidence="3 4">cv. Jemalong A17</strain>
    </source>
</reference>
<protein>
    <submittedName>
        <fullName evidence="2 3">Uncharacterized protein</fullName>
    </submittedName>
</protein>
<feature type="signal peptide" evidence="1">
    <location>
        <begin position="1"/>
        <end position="19"/>
    </location>
</feature>
<keyword evidence="1" id="KW-0732">Signal</keyword>
<evidence type="ECO:0000313" key="2">
    <source>
        <dbReference type="EMBL" id="AES64716.1"/>
    </source>
</evidence>
<accession>G7IJR3</accession>
<gene>
    <name evidence="2" type="ordered locus">MTR_2g028970</name>
</gene>
<dbReference type="AlphaFoldDB" id="G7IJR3"/>
<keyword evidence="4" id="KW-1185">Reference proteome</keyword>
<dbReference type="PaxDb" id="3880-AES64716"/>
<evidence type="ECO:0000313" key="4">
    <source>
        <dbReference type="Proteomes" id="UP000002051"/>
    </source>
</evidence>
<reference evidence="2 4" key="2">
    <citation type="journal article" date="2014" name="BMC Genomics">
        <title>An improved genome release (version Mt4.0) for the model legume Medicago truncatula.</title>
        <authorList>
            <person name="Tang H."/>
            <person name="Krishnakumar V."/>
            <person name="Bidwell S."/>
            <person name="Rosen B."/>
            <person name="Chan A."/>
            <person name="Zhou S."/>
            <person name="Gentzbittel L."/>
            <person name="Childs K.L."/>
            <person name="Yandell M."/>
            <person name="Gundlach H."/>
            <person name="Mayer K.F."/>
            <person name="Schwartz D.C."/>
            <person name="Town C.D."/>
        </authorList>
    </citation>
    <scope>GENOME REANNOTATION</scope>
    <source>
        <strain evidence="3 4">cv. Jemalong A17</strain>
    </source>
</reference>
<dbReference type="EnsemblPlants" id="AES64716">
    <property type="protein sequence ID" value="AES64716"/>
    <property type="gene ID" value="MTR_2g028970"/>
</dbReference>
<dbReference type="Proteomes" id="UP000002051">
    <property type="component" value="Chromosome 2"/>
</dbReference>
<sequence>MFLIFNLLVISIPISLLVGEVKCNVDTTIFKEQGCYGIGMCLRGDRGEFIRAKTTWYKGIPQPKEVKARGLKETIKWI</sequence>
<dbReference type="EMBL" id="CM001218">
    <property type="protein sequence ID" value="AES64716.1"/>
    <property type="molecule type" value="Genomic_DNA"/>
</dbReference>
<name>G7IJR3_MEDTR</name>
<dbReference type="HOGENOM" id="CLU_2625652_0_0_1"/>
<evidence type="ECO:0000256" key="1">
    <source>
        <dbReference type="SAM" id="SignalP"/>
    </source>
</evidence>
<evidence type="ECO:0000313" key="3">
    <source>
        <dbReference type="EnsemblPlants" id="AES64716"/>
    </source>
</evidence>
<proteinExistence type="predicted"/>